<gene>
    <name evidence="1" type="ORF">H4R34_001667</name>
</gene>
<accession>A0A9W8B3Z7</accession>
<sequence length="103" mass="11470">MYRVDHKFKLPPNPDGSADWSNHYIYPNGWQSPSTSRIVVKEPDPAWNMHRLNQLYGGSNLLTNVPRFQIDDILCFSIPVPASTLGCAAPFLCSTLAYSALSS</sequence>
<organism evidence="1 2">
    <name type="scientific">Dimargaris verticillata</name>
    <dbReference type="NCBI Taxonomy" id="2761393"/>
    <lineage>
        <taxon>Eukaryota</taxon>
        <taxon>Fungi</taxon>
        <taxon>Fungi incertae sedis</taxon>
        <taxon>Zoopagomycota</taxon>
        <taxon>Kickxellomycotina</taxon>
        <taxon>Dimargaritomycetes</taxon>
        <taxon>Dimargaritales</taxon>
        <taxon>Dimargaritaceae</taxon>
        <taxon>Dimargaris</taxon>
    </lineage>
</organism>
<name>A0A9W8B3Z7_9FUNG</name>
<dbReference type="EMBL" id="JANBQB010000086">
    <property type="protein sequence ID" value="KAJ1982559.1"/>
    <property type="molecule type" value="Genomic_DNA"/>
</dbReference>
<proteinExistence type="predicted"/>
<dbReference type="AlphaFoldDB" id="A0A9W8B3Z7"/>
<comment type="caution">
    <text evidence="1">The sequence shown here is derived from an EMBL/GenBank/DDBJ whole genome shotgun (WGS) entry which is preliminary data.</text>
</comment>
<reference evidence="1" key="1">
    <citation type="submission" date="2022-07" db="EMBL/GenBank/DDBJ databases">
        <title>Phylogenomic reconstructions and comparative analyses of Kickxellomycotina fungi.</title>
        <authorList>
            <person name="Reynolds N.K."/>
            <person name="Stajich J.E."/>
            <person name="Barry K."/>
            <person name="Grigoriev I.V."/>
            <person name="Crous P."/>
            <person name="Smith M.E."/>
        </authorList>
    </citation>
    <scope>NUCLEOTIDE SEQUENCE</scope>
    <source>
        <strain evidence="1">RSA 567</strain>
    </source>
</reference>
<dbReference type="OrthoDB" id="10313575at2759"/>
<protein>
    <submittedName>
        <fullName evidence="1">Uncharacterized protein</fullName>
    </submittedName>
</protein>
<evidence type="ECO:0000313" key="1">
    <source>
        <dbReference type="EMBL" id="KAJ1982559.1"/>
    </source>
</evidence>
<keyword evidence="2" id="KW-1185">Reference proteome</keyword>
<evidence type="ECO:0000313" key="2">
    <source>
        <dbReference type="Proteomes" id="UP001151582"/>
    </source>
</evidence>
<dbReference type="Proteomes" id="UP001151582">
    <property type="component" value="Unassembled WGS sequence"/>
</dbReference>